<evidence type="ECO:0000256" key="1">
    <source>
        <dbReference type="SAM" id="SignalP"/>
    </source>
</evidence>
<dbReference type="AlphaFoldDB" id="A0A848CP63"/>
<feature type="chain" id="PRO_5039324635" description="Lipoprotein" evidence="1">
    <location>
        <begin position="20"/>
        <end position="164"/>
    </location>
</feature>
<evidence type="ECO:0000313" key="3">
    <source>
        <dbReference type="Proteomes" id="UP000561326"/>
    </source>
</evidence>
<reference evidence="2 3" key="1">
    <citation type="submission" date="2020-04" db="EMBL/GenBank/DDBJ databases">
        <authorList>
            <person name="Hitch T.C.A."/>
            <person name="Wylensek D."/>
            <person name="Clavel T."/>
        </authorList>
    </citation>
    <scope>NUCLEOTIDE SEQUENCE [LARGE SCALE GENOMIC DNA]</scope>
    <source>
        <strain evidence="2 3">WB01_D5_05</strain>
    </source>
</reference>
<gene>
    <name evidence="2" type="ORF">HF838_00895</name>
</gene>
<protein>
    <recommendedName>
        <fullName evidence="4">Lipoprotein</fullName>
    </recommendedName>
</protein>
<evidence type="ECO:0000313" key="2">
    <source>
        <dbReference type="EMBL" id="NME96801.1"/>
    </source>
</evidence>
<name>A0A848CP63_ANEAE</name>
<organism evidence="2 3">
    <name type="scientific">Aneurinibacillus aneurinilyticus</name>
    <name type="common">Bacillus aneurinolyticus</name>
    <dbReference type="NCBI Taxonomy" id="1391"/>
    <lineage>
        <taxon>Bacteria</taxon>
        <taxon>Bacillati</taxon>
        <taxon>Bacillota</taxon>
        <taxon>Bacilli</taxon>
        <taxon>Bacillales</taxon>
        <taxon>Paenibacillaceae</taxon>
        <taxon>Aneurinibacillus group</taxon>
        <taxon>Aneurinibacillus</taxon>
    </lineage>
</organism>
<dbReference type="RefSeq" id="WP_168974308.1">
    <property type="nucleotide sequence ID" value="NZ_JABAGO010000001.1"/>
</dbReference>
<dbReference type="PROSITE" id="PS51257">
    <property type="entry name" value="PROKAR_LIPOPROTEIN"/>
    <property type="match status" value="1"/>
</dbReference>
<evidence type="ECO:0008006" key="4">
    <source>
        <dbReference type="Google" id="ProtNLM"/>
    </source>
</evidence>
<keyword evidence="1" id="KW-0732">Signal</keyword>
<feature type="signal peptide" evidence="1">
    <location>
        <begin position="1"/>
        <end position="19"/>
    </location>
</feature>
<sequence length="164" mass="18846">MKKISLGFMFLCLVFSLVACNGKNTEQATSEQNTVIEEQKIFLEGESTNWKGVVTVIYKEKMFNNEKGYVTSGAIQPKNKMNLTYLKYDTKVESLDGGPGSELITKEQLREDVFGKYVYGGSNINYTWDEFEQKIRKAEITIEWKEGKGKEIKKEIITTKRRSK</sequence>
<dbReference type="Proteomes" id="UP000561326">
    <property type="component" value="Unassembled WGS sequence"/>
</dbReference>
<accession>A0A848CP63</accession>
<proteinExistence type="predicted"/>
<dbReference type="EMBL" id="JABAGO010000001">
    <property type="protein sequence ID" value="NME96801.1"/>
    <property type="molecule type" value="Genomic_DNA"/>
</dbReference>
<comment type="caution">
    <text evidence="2">The sequence shown here is derived from an EMBL/GenBank/DDBJ whole genome shotgun (WGS) entry which is preliminary data.</text>
</comment>